<evidence type="ECO:0000313" key="2">
    <source>
        <dbReference type="RefSeq" id="XP_034093136.1"/>
    </source>
</evidence>
<dbReference type="InterPro" id="IPR043502">
    <property type="entry name" value="DNA/RNA_pol_sf"/>
</dbReference>
<reference evidence="2" key="1">
    <citation type="submission" date="2025-08" db="UniProtKB">
        <authorList>
            <consortium name="RefSeq"/>
        </authorList>
    </citation>
    <scope>IDENTIFICATION</scope>
</reference>
<dbReference type="AlphaFoldDB" id="A0A6P8VQU3"/>
<dbReference type="InParanoid" id="A0A6P8VQU3"/>
<gene>
    <name evidence="2" type="primary">LOC117560379</name>
</gene>
<accession>A0A6P8VQU3</accession>
<dbReference type="PANTHER" id="PTHR47331:SF3">
    <property type="match status" value="1"/>
</dbReference>
<dbReference type="KEGG" id="gacu:117560379"/>
<protein>
    <submittedName>
        <fullName evidence="2">Uncharacterized protein LOC117560379</fullName>
    </submittedName>
</protein>
<keyword evidence="1" id="KW-1185">Reference proteome</keyword>
<evidence type="ECO:0000313" key="1">
    <source>
        <dbReference type="Proteomes" id="UP000515161"/>
    </source>
</evidence>
<dbReference type="OrthoDB" id="8046937at2759"/>
<organism evidence="1 2">
    <name type="scientific">Gymnodraco acuticeps</name>
    <name type="common">Antarctic dragonfish</name>
    <dbReference type="NCBI Taxonomy" id="8218"/>
    <lineage>
        <taxon>Eukaryota</taxon>
        <taxon>Metazoa</taxon>
        <taxon>Chordata</taxon>
        <taxon>Craniata</taxon>
        <taxon>Vertebrata</taxon>
        <taxon>Euteleostomi</taxon>
        <taxon>Actinopterygii</taxon>
        <taxon>Neopterygii</taxon>
        <taxon>Teleostei</taxon>
        <taxon>Neoteleostei</taxon>
        <taxon>Acanthomorphata</taxon>
        <taxon>Eupercaria</taxon>
        <taxon>Perciformes</taxon>
        <taxon>Notothenioidei</taxon>
        <taxon>Bathydraconidae</taxon>
        <taxon>Gymnodraco</taxon>
    </lineage>
</organism>
<dbReference type="CDD" id="cd01644">
    <property type="entry name" value="RT_pepA17"/>
    <property type="match status" value="1"/>
</dbReference>
<dbReference type="PANTHER" id="PTHR47331">
    <property type="entry name" value="PHD-TYPE DOMAIN-CONTAINING PROTEIN"/>
    <property type="match status" value="1"/>
</dbReference>
<dbReference type="Proteomes" id="UP000515161">
    <property type="component" value="Unplaced"/>
</dbReference>
<dbReference type="GeneID" id="117560379"/>
<proteinExistence type="predicted"/>
<sequence>MAPERGYIVAKGLLQEHFGNEYKIAAAYIGKALAWPTITKAEDIKALQAYALFLRGCANVMEELQYMQELDMPSNMKMVVFKLPYKLREQWRNKAHNIMEASNNRAHFIDLVKFIERHVRVLSDPIFGDIEDSGHKSVAIKSSNMFQPQSKNRMKGSSFAATVFPMSEVGIKTTNNSKPQESLVCHCCDHNTHVLDRCKQFSERKHRDKIQFLKEKGICFGCLCIGHINRDCKQRLICETCGRTVAGNDGCILSIIPVQVKSTKGSEIIQTYAFLDPGSTATFCSEDLMHRLNITGKITNFLLKTMGQKKVVPAYSLFGMEVSGLEENNFYPLPEVLTQKQMPVTKEHIATAADVKRWNHLSKVHIPSINANVDMLIGTNAPKILEPWEIVNSCGNGPYAIRTVLGLAINGPLHGSSNGSDVDMELSSVVVNRISISKLELMLSSQYNHDFNEKPSEEKEMSREDQQFMEIMNTSATLQDNRYSLKLPLKTPGVLLPNNFAVAKQRLLGLRKRFVSNPMLHKEYASVLNGVIEKGYAEQVPTQQHYGSGKLWYIPHHSVYHPRKGSLRVVFDCGATFKGTTLSDVLYQGPNLTSSLLGVFTRFRQEPVAFMGDIQAMFHQVKVTEEDRDFLCLLWWPEGDFTREIQEYRMTVHLFGAVSSPSCASYALRKTADDNKSDFSAETVEAVKRNFYVDDCLMGLGSEKAAIQMVEDLNALCKRGGFVLEKWISNSRAVVQTISEEQKAKELKDLDLDRDNLPLERALGLLWCVKSDSFKFKMEVKQQALTTC</sequence>
<dbReference type="RefSeq" id="XP_034093136.1">
    <property type="nucleotide sequence ID" value="XM_034237245.1"/>
</dbReference>
<name>A0A6P8VQU3_GYMAC</name>
<dbReference type="SUPFAM" id="SSF56672">
    <property type="entry name" value="DNA/RNA polymerases"/>
    <property type="match status" value="1"/>
</dbReference>